<protein>
    <submittedName>
        <fullName evidence="1">Uncharacterized protein</fullName>
    </submittedName>
</protein>
<dbReference type="Proteomes" id="UP000692954">
    <property type="component" value="Unassembled WGS sequence"/>
</dbReference>
<comment type="caution">
    <text evidence="1">The sequence shown here is derived from an EMBL/GenBank/DDBJ whole genome shotgun (WGS) entry which is preliminary data.</text>
</comment>
<dbReference type="EMBL" id="CAJJDN010000015">
    <property type="protein sequence ID" value="CAD8061486.1"/>
    <property type="molecule type" value="Genomic_DNA"/>
</dbReference>
<accession>A0A8S1L9F8</accession>
<reference evidence="1" key="1">
    <citation type="submission" date="2021-01" db="EMBL/GenBank/DDBJ databases">
        <authorList>
            <consortium name="Genoscope - CEA"/>
            <person name="William W."/>
        </authorList>
    </citation>
    <scope>NUCLEOTIDE SEQUENCE</scope>
</reference>
<proteinExistence type="predicted"/>
<dbReference type="OrthoDB" id="301541at2759"/>
<dbReference type="AlphaFoldDB" id="A0A8S1L9F8"/>
<gene>
    <name evidence="1" type="ORF">PSON_ATCC_30995.1.T0150335</name>
</gene>
<evidence type="ECO:0000313" key="2">
    <source>
        <dbReference type="Proteomes" id="UP000692954"/>
    </source>
</evidence>
<organism evidence="1 2">
    <name type="scientific">Paramecium sonneborni</name>
    <dbReference type="NCBI Taxonomy" id="65129"/>
    <lineage>
        <taxon>Eukaryota</taxon>
        <taxon>Sar</taxon>
        <taxon>Alveolata</taxon>
        <taxon>Ciliophora</taxon>
        <taxon>Intramacronucleata</taxon>
        <taxon>Oligohymenophorea</taxon>
        <taxon>Peniculida</taxon>
        <taxon>Parameciidae</taxon>
        <taxon>Paramecium</taxon>
    </lineage>
</organism>
<name>A0A8S1L9F8_9CILI</name>
<evidence type="ECO:0000313" key="1">
    <source>
        <dbReference type="EMBL" id="CAD8061486.1"/>
    </source>
</evidence>
<keyword evidence="2" id="KW-1185">Reference proteome</keyword>
<sequence>MQIRQEPDLDCESIKNALRTINQRLNYLQKLIPPEIPIEKDPKIPKLNLKKIGIIQDENKQIQKKVQTNFGTNNQKLIEQQNKVPFKMRSQSFNHQNGSALLDQNFKNINPQPLQNVYTQINKTQIIDEFDIQKRSQEILKNSNINNENLQFQYHLQKQPINYAQLKEQQVITQQSKINTTPVKIITKKSQPNPQINQIQYQNPVIYQQLQMQQPSQQYVKVIQNYESSNGPILQYRYSQHQNSRSSSFHNLENYQIEKKI</sequence>